<accession>A0A811ZY61</accession>
<dbReference type="EMBL" id="CAJHUB010000788">
    <property type="protein sequence ID" value="CAD7693834.1"/>
    <property type="molecule type" value="Genomic_DNA"/>
</dbReference>
<organism evidence="2 3">
    <name type="scientific">Nyctereutes procyonoides</name>
    <name type="common">Raccoon dog</name>
    <name type="synonym">Canis procyonoides</name>
    <dbReference type="NCBI Taxonomy" id="34880"/>
    <lineage>
        <taxon>Eukaryota</taxon>
        <taxon>Metazoa</taxon>
        <taxon>Chordata</taxon>
        <taxon>Craniata</taxon>
        <taxon>Vertebrata</taxon>
        <taxon>Euteleostomi</taxon>
        <taxon>Mammalia</taxon>
        <taxon>Eutheria</taxon>
        <taxon>Laurasiatheria</taxon>
        <taxon>Carnivora</taxon>
        <taxon>Caniformia</taxon>
        <taxon>Canidae</taxon>
        <taxon>Nyctereutes</taxon>
    </lineage>
</organism>
<dbReference type="AlphaFoldDB" id="A0A811ZY61"/>
<proteinExistence type="predicted"/>
<evidence type="ECO:0000256" key="1">
    <source>
        <dbReference type="SAM" id="MobiDB-lite"/>
    </source>
</evidence>
<feature type="compositionally biased region" description="Basic residues" evidence="1">
    <location>
        <begin position="116"/>
        <end position="125"/>
    </location>
</feature>
<reference evidence="2" key="1">
    <citation type="submission" date="2020-12" db="EMBL/GenBank/DDBJ databases">
        <authorList>
            <consortium name="Molecular Ecology Group"/>
        </authorList>
    </citation>
    <scope>NUCLEOTIDE SEQUENCE</scope>
    <source>
        <strain evidence="2">TBG_1078</strain>
    </source>
</reference>
<feature type="region of interest" description="Disordered" evidence="1">
    <location>
        <begin position="49"/>
        <end position="274"/>
    </location>
</feature>
<gene>
    <name evidence="2" type="ORF">NYPRO_LOCUS26626</name>
</gene>
<name>A0A811ZY61_NYCPR</name>
<protein>
    <submittedName>
        <fullName evidence="2">(raccoon dog) hypothetical protein</fullName>
    </submittedName>
</protein>
<comment type="caution">
    <text evidence="2">The sequence shown here is derived from an EMBL/GenBank/DDBJ whole genome shotgun (WGS) entry which is preliminary data.</text>
</comment>
<evidence type="ECO:0000313" key="2">
    <source>
        <dbReference type="EMBL" id="CAD7693834.1"/>
    </source>
</evidence>
<sequence>MLVYSFNLVFLSYIYMWGTQERQLLSETHECWSLPGFSAPLAFWSHDASGVRGATSPRHLRGQQRELRTPAVTPQGRNPRIPSRRLPGARSPRPGHRSQQQTRPRAGNAHTAAHARPPRGARRRLRPDSPARRCPRPGSDRTAPPPTASTFQLQAAPRGGRQSPQVDDHPPGCLVAADLLLARPLRPNRGGGEGEEEEEEEEQQQQQQQQQRGEQANPRERPLSQCSGPARSFHASREPSGPTGGPSPPLELCTAASSPSATLQGHPPGHFLHLAQPVAPHAPSKALDSKAPLAITTSPWTSHEFPQLSGSARFSGTHGPCPRPFALVPIRFPREEERGRSTLRKRLTRKLFWAFVTPRSAGFRIPADTHPGLAGSVALVIRAVVSFLPLLPPSFLLHLGFKLHKAKGAAWRRVDGAARTESGGPVTCAAGGGPAAKLQPGRVFPWSPEHPALSAS</sequence>
<feature type="compositionally biased region" description="Low complexity" evidence="1">
    <location>
        <begin position="204"/>
        <end position="215"/>
    </location>
</feature>
<keyword evidence="3" id="KW-1185">Reference proteome</keyword>
<dbReference type="Proteomes" id="UP000645828">
    <property type="component" value="Unassembled WGS sequence"/>
</dbReference>
<evidence type="ECO:0000313" key="3">
    <source>
        <dbReference type="Proteomes" id="UP000645828"/>
    </source>
</evidence>
<feature type="compositionally biased region" description="Acidic residues" evidence="1">
    <location>
        <begin position="193"/>
        <end position="203"/>
    </location>
</feature>
<feature type="compositionally biased region" description="Low complexity" evidence="1">
    <location>
        <begin position="174"/>
        <end position="188"/>
    </location>
</feature>